<reference evidence="5 6" key="1">
    <citation type="submission" date="2016-12" db="EMBL/GenBank/DDBJ databases">
        <title>The whole genome sequencing and assembly of Bacillus cohnii DSM 6307T strain.</title>
        <authorList>
            <person name="Lee Y.-J."/>
            <person name="Yi H."/>
            <person name="Bahn Y.-S."/>
            <person name="Kim J.F."/>
            <person name="Lee D.-W."/>
        </authorList>
    </citation>
    <scope>NUCLEOTIDE SEQUENCE [LARGE SCALE GENOMIC DNA]</scope>
    <source>
        <strain evidence="5 6">DSM 6307</strain>
    </source>
</reference>
<keyword evidence="3" id="KW-0472">Membrane</keyword>
<dbReference type="STRING" id="1314751.GCA_001591425_03844"/>
<dbReference type="InterPro" id="IPR041916">
    <property type="entry name" value="Anti_sigma_zinc_sf"/>
</dbReference>
<feature type="domain" description="Putative zinc-finger" evidence="4">
    <location>
        <begin position="8"/>
        <end position="38"/>
    </location>
</feature>
<feature type="transmembrane region" description="Helical" evidence="3">
    <location>
        <begin position="90"/>
        <end position="109"/>
    </location>
</feature>
<sequence>MKKCPDSIVTDIHNYLDGDLEEEKEKLLKSHLQECTGCYQHFHELEKAIALVQSTSHVTLSEDFTNKVMAALPKEKKTISVNRWFRAHPLLVAASIFIILMTGSLFGSYQGNNEFSFSKQPNLIVENEIVIVPEGEIVQGDVIVRNGNIRIEGEVNGNVTVINGSVLDGENYLASAGNVTGEIKEINEIFDWIWYQIKTIFTKAIAVVKE</sequence>
<organism evidence="5 6">
    <name type="scientific">Sutcliffiella cohnii</name>
    <dbReference type="NCBI Taxonomy" id="33932"/>
    <lineage>
        <taxon>Bacteria</taxon>
        <taxon>Bacillati</taxon>
        <taxon>Bacillota</taxon>
        <taxon>Bacilli</taxon>
        <taxon>Bacillales</taxon>
        <taxon>Bacillaceae</taxon>
        <taxon>Sutcliffiella</taxon>
    </lineage>
</organism>
<protein>
    <recommendedName>
        <fullName evidence="2">Anti-sigma-W factor RsiW</fullName>
    </recommendedName>
</protein>
<keyword evidence="3" id="KW-1133">Transmembrane helix</keyword>
<evidence type="ECO:0000256" key="1">
    <source>
        <dbReference type="ARBA" id="ARBA00024353"/>
    </source>
</evidence>
<dbReference type="Gene3D" id="1.10.10.1320">
    <property type="entry name" value="Anti-sigma factor, zinc-finger domain"/>
    <property type="match status" value="1"/>
</dbReference>
<dbReference type="EMBL" id="CP018866">
    <property type="protein sequence ID" value="AST94091.1"/>
    <property type="molecule type" value="Genomic_DNA"/>
</dbReference>
<dbReference type="AlphaFoldDB" id="A0A223KXA6"/>
<evidence type="ECO:0000259" key="4">
    <source>
        <dbReference type="Pfam" id="PF13490"/>
    </source>
</evidence>
<dbReference type="KEGG" id="bcoh:BC6307_23995"/>
<comment type="similarity">
    <text evidence="1">Belongs to the zinc-associated anti-sigma factor (ZAS) superfamily. Anti-sigma-W factor family.</text>
</comment>
<name>A0A223KXA6_9BACI</name>
<keyword evidence="3" id="KW-0812">Transmembrane</keyword>
<keyword evidence="6" id="KW-1185">Reference proteome</keyword>
<proteinExistence type="inferred from homology"/>
<accession>A0A223KXA6</accession>
<gene>
    <name evidence="5" type="ORF">BC6307_23995</name>
</gene>
<evidence type="ECO:0000313" key="5">
    <source>
        <dbReference type="EMBL" id="AST94091.1"/>
    </source>
</evidence>
<evidence type="ECO:0000313" key="6">
    <source>
        <dbReference type="Proteomes" id="UP000215224"/>
    </source>
</evidence>
<evidence type="ECO:0000256" key="2">
    <source>
        <dbReference type="ARBA" id="ARBA00024438"/>
    </source>
</evidence>
<dbReference type="Pfam" id="PF13490">
    <property type="entry name" value="zf-HC2"/>
    <property type="match status" value="1"/>
</dbReference>
<dbReference type="InterPro" id="IPR027383">
    <property type="entry name" value="Znf_put"/>
</dbReference>
<evidence type="ECO:0000256" key="3">
    <source>
        <dbReference type="SAM" id="Phobius"/>
    </source>
</evidence>
<dbReference type="Proteomes" id="UP000215224">
    <property type="component" value="Chromosome"/>
</dbReference>
<dbReference type="RefSeq" id="WP_066419767.1">
    <property type="nucleotide sequence ID" value="NZ_CP018866.1"/>
</dbReference>